<proteinExistence type="inferred from homology"/>
<keyword evidence="11" id="KW-1185">Reference proteome</keyword>
<dbReference type="Gene3D" id="3.40.50.2000">
    <property type="entry name" value="Glycogen Phosphorylase B"/>
    <property type="match status" value="1"/>
</dbReference>
<protein>
    <recommendedName>
        <fullName evidence="4 8">3-deoxy-D-manno-octulosonic acid transferase</fullName>
        <shortName evidence="8">Kdo transferase</shortName>
        <ecNumber evidence="3 8">2.4.99.12</ecNumber>
    </recommendedName>
    <alternativeName>
        <fullName evidence="6 8">Lipid IV(A) 3-deoxy-D-manno-octulosonic acid transferase</fullName>
    </alternativeName>
</protein>
<dbReference type="EMBL" id="JBEPMB010000006">
    <property type="protein sequence ID" value="MET3615236.1"/>
    <property type="molecule type" value="Genomic_DNA"/>
</dbReference>
<evidence type="ECO:0000256" key="2">
    <source>
        <dbReference type="ARBA" id="ARBA00004713"/>
    </source>
</evidence>
<dbReference type="InterPro" id="IPR039901">
    <property type="entry name" value="Kdotransferase"/>
</dbReference>
<evidence type="ECO:0000256" key="1">
    <source>
        <dbReference type="ARBA" id="ARBA00003394"/>
    </source>
</evidence>
<keyword evidence="8" id="KW-1003">Cell membrane</keyword>
<reference evidence="10 11" key="1">
    <citation type="submission" date="2024-06" db="EMBL/GenBank/DDBJ databases">
        <title>Genomic Encyclopedia of Type Strains, Phase IV (KMG-IV): sequencing the most valuable type-strain genomes for metagenomic binning, comparative biology and taxonomic classification.</title>
        <authorList>
            <person name="Goeker M."/>
        </authorList>
    </citation>
    <scope>NUCLEOTIDE SEQUENCE [LARGE SCALE GENOMIC DNA]</scope>
    <source>
        <strain evidence="10 11">DSM 29780</strain>
    </source>
</reference>
<dbReference type="InterPro" id="IPR007507">
    <property type="entry name" value="Glycos_transf_N"/>
</dbReference>
<comment type="catalytic activity">
    <reaction evidence="7 8">
        <text>lipid IVA (E. coli) + CMP-3-deoxy-beta-D-manno-octulosonate = alpha-Kdo-(2-&gt;6)-lipid IVA (E. coli) + CMP + H(+)</text>
        <dbReference type="Rhea" id="RHEA:28066"/>
        <dbReference type="ChEBI" id="CHEBI:15378"/>
        <dbReference type="ChEBI" id="CHEBI:58603"/>
        <dbReference type="ChEBI" id="CHEBI:60364"/>
        <dbReference type="ChEBI" id="CHEBI:60377"/>
        <dbReference type="ChEBI" id="CHEBI:85987"/>
        <dbReference type="EC" id="2.4.99.12"/>
    </reaction>
</comment>
<dbReference type="RefSeq" id="WP_354557713.1">
    <property type="nucleotide sequence ID" value="NZ_JBEPMB010000006.1"/>
</dbReference>
<sequence length="434" mass="48004">MANTMARFALSAYKWAGFALFPLLTPYLAVRSAKGKEDAARRRERFGHPGRERPTGPLVWFHAASVGETTAVIPLIREVRKRDIHVVLTTGTVTSAKVASERLDDSVIHQFVPLDIKPAVGRFLDYWKPDLAVIAESEIWPVTLMELGERHIPQILVNGRLSDRSFARWRRYSGLAGEIFRNFALVIAQSEADASKYSELGALPVTVSGNLKVDNDTLPYEADVLARYKSQLGARKTWAAISTFDKEEAAAGRVHQRLKAANGLLTIIVPRHPERADEIEKELNEQGLKVARRTRKDPITPDTDILLGDTIGEMGLYLRLTEIAFVGRSLYAEGGQNPMEPAAIGCAVLSGGNVQNFRDSYQRLAANGSAKIVRDEDILAKGVHYLMNNDPVRRKMIDAGFDTVQGMRGALTATMKSLEPYISPLAMKARLDAK</sequence>
<dbReference type="PANTHER" id="PTHR42755:SF1">
    <property type="entry name" value="3-DEOXY-D-MANNO-OCTULOSONIC ACID TRANSFERASE, MITOCHONDRIAL-RELATED"/>
    <property type="match status" value="1"/>
</dbReference>
<dbReference type="Proteomes" id="UP001549047">
    <property type="component" value="Unassembled WGS sequence"/>
</dbReference>
<evidence type="ECO:0000256" key="3">
    <source>
        <dbReference type="ARBA" id="ARBA00012621"/>
    </source>
</evidence>
<keyword evidence="5 8" id="KW-0808">Transferase</keyword>
<dbReference type="NCBIfam" id="NF004387">
    <property type="entry name" value="PRK05749.1-3"/>
    <property type="match status" value="1"/>
</dbReference>
<dbReference type="InterPro" id="IPR038107">
    <property type="entry name" value="Glycos_transf_N_sf"/>
</dbReference>
<comment type="similarity">
    <text evidence="8">Belongs to the glycosyltransferase group 1 family.</text>
</comment>
<keyword evidence="8" id="KW-0472">Membrane</keyword>
<dbReference type="PANTHER" id="PTHR42755">
    <property type="entry name" value="3-DEOXY-MANNO-OCTULOSONATE CYTIDYLYLTRANSFERASE"/>
    <property type="match status" value="1"/>
</dbReference>
<evidence type="ECO:0000256" key="4">
    <source>
        <dbReference type="ARBA" id="ARBA00019077"/>
    </source>
</evidence>
<evidence type="ECO:0000313" key="10">
    <source>
        <dbReference type="EMBL" id="MET3615236.1"/>
    </source>
</evidence>
<accession>A0ABV2J4I4</accession>
<gene>
    <name evidence="10" type="ORF">ABID16_003579</name>
</gene>
<evidence type="ECO:0000256" key="6">
    <source>
        <dbReference type="ARBA" id="ARBA00031445"/>
    </source>
</evidence>
<dbReference type="EC" id="2.4.99.12" evidence="3 8"/>
<evidence type="ECO:0000259" key="9">
    <source>
        <dbReference type="Pfam" id="PF04413"/>
    </source>
</evidence>
<dbReference type="Gene3D" id="3.40.50.11720">
    <property type="entry name" value="3-Deoxy-D-manno-octulosonic-acid transferase, N-terminal domain"/>
    <property type="match status" value="1"/>
</dbReference>
<comment type="function">
    <text evidence="1 8">Involved in lipopolysaccharide (LPS) biosynthesis. Catalyzes the transfer of 3-deoxy-D-manno-octulosonate (Kdo) residue(s) from CMP-Kdo to lipid IV(A), the tetraacyldisaccharide-1,4'-bisphosphate precursor of lipid A.</text>
</comment>
<evidence type="ECO:0000256" key="5">
    <source>
        <dbReference type="ARBA" id="ARBA00022679"/>
    </source>
</evidence>
<dbReference type="GO" id="GO:0043842">
    <property type="term" value="F:Kdo transferase activity"/>
    <property type="evidence" value="ECO:0007669"/>
    <property type="project" value="UniProtKB-EC"/>
</dbReference>
<keyword evidence="10" id="KW-0328">Glycosyltransferase</keyword>
<comment type="caution">
    <text evidence="10">The sequence shown here is derived from an EMBL/GenBank/DDBJ whole genome shotgun (WGS) entry which is preliminary data.</text>
</comment>
<keyword evidence="8" id="KW-0448">Lipopolysaccharide biosynthesis</keyword>
<organism evidence="10 11">
    <name type="scientific">Rhizobium aquaticum</name>
    <dbReference type="NCBI Taxonomy" id="1549636"/>
    <lineage>
        <taxon>Bacteria</taxon>
        <taxon>Pseudomonadati</taxon>
        <taxon>Pseudomonadota</taxon>
        <taxon>Alphaproteobacteria</taxon>
        <taxon>Hyphomicrobiales</taxon>
        <taxon>Rhizobiaceae</taxon>
        <taxon>Rhizobium/Agrobacterium group</taxon>
        <taxon>Rhizobium</taxon>
    </lineage>
</organism>
<evidence type="ECO:0000256" key="8">
    <source>
        <dbReference type="RuleBase" id="RU365103"/>
    </source>
</evidence>
<comment type="subcellular location">
    <subcellularLocation>
        <location evidence="8">Cell membrane</location>
    </subcellularLocation>
</comment>
<dbReference type="Pfam" id="PF04413">
    <property type="entry name" value="Glycos_transf_N"/>
    <property type="match status" value="1"/>
</dbReference>
<name>A0ABV2J4I4_9HYPH</name>
<comment type="pathway">
    <text evidence="2 8">Bacterial outer membrane biogenesis; LPS core biosynthesis.</text>
</comment>
<evidence type="ECO:0000313" key="11">
    <source>
        <dbReference type="Proteomes" id="UP001549047"/>
    </source>
</evidence>
<evidence type="ECO:0000256" key="7">
    <source>
        <dbReference type="ARBA" id="ARBA00049183"/>
    </source>
</evidence>
<feature type="domain" description="3-deoxy-D-manno-octulosonic-acid transferase N-terminal" evidence="9">
    <location>
        <begin position="41"/>
        <end position="214"/>
    </location>
</feature>